<comment type="similarity">
    <text evidence="2">Belongs to the MscS (TC 1.A.23) family.</text>
</comment>
<feature type="transmembrane region" description="Helical" evidence="7">
    <location>
        <begin position="486"/>
        <end position="505"/>
    </location>
</feature>
<dbReference type="InterPro" id="IPR011014">
    <property type="entry name" value="MscS_channel_TM-2"/>
</dbReference>
<feature type="transmembrane region" description="Helical" evidence="7">
    <location>
        <begin position="575"/>
        <end position="596"/>
    </location>
</feature>
<dbReference type="SUPFAM" id="SSF82689">
    <property type="entry name" value="Mechanosensitive channel protein MscS (YggB), C-terminal domain"/>
    <property type="match status" value="1"/>
</dbReference>
<evidence type="ECO:0000256" key="2">
    <source>
        <dbReference type="ARBA" id="ARBA00008017"/>
    </source>
</evidence>
<feature type="transmembrane region" description="Helical" evidence="7">
    <location>
        <begin position="409"/>
        <end position="428"/>
    </location>
</feature>
<reference evidence="10 11" key="1">
    <citation type="journal article" date="2012" name="J. Bacteriol.">
        <title>Genome Sequence of Fibrella aestuarina BUZ 2T, a Filamentous Marine Bacterium.</title>
        <authorList>
            <person name="Filippini M."/>
            <person name="Qi W."/>
            <person name="Blom J."/>
            <person name="Goesmann A."/>
            <person name="Smits T.H."/>
            <person name="Bagheri H.C."/>
        </authorList>
    </citation>
    <scope>NUCLEOTIDE SEQUENCE [LARGE SCALE GENOMIC DNA]</scope>
    <source>
        <strain evidence="11">BUZ 2T</strain>
    </source>
</reference>
<feature type="transmembrane region" description="Helical" evidence="7">
    <location>
        <begin position="602"/>
        <end position="629"/>
    </location>
</feature>
<keyword evidence="3" id="KW-1003">Cell membrane</keyword>
<feature type="transmembrane region" description="Helical" evidence="7">
    <location>
        <begin position="525"/>
        <end position="546"/>
    </location>
</feature>
<evidence type="ECO:0000256" key="6">
    <source>
        <dbReference type="ARBA" id="ARBA00023136"/>
    </source>
</evidence>
<dbReference type="Pfam" id="PF00924">
    <property type="entry name" value="MS_channel_2nd"/>
    <property type="match status" value="1"/>
</dbReference>
<evidence type="ECO:0000256" key="1">
    <source>
        <dbReference type="ARBA" id="ARBA00004651"/>
    </source>
</evidence>
<dbReference type="InterPro" id="IPR052702">
    <property type="entry name" value="MscS-like_channel"/>
</dbReference>
<feature type="signal peptide" evidence="8">
    <location>
        <begin position="1"/>
        <end position="24"/>
    </location>
</feature>
<dbReference type="SUPFAM" id="SSF50182">
    <property type="entry name" value="Sm-like ribonucleoproteins"/>
    <property type="match status" value="1"/>
</dbReference>
<dbReference type="GO" id="GO:0008381">
    <property type="term" value="F:mechanosensitive monoatomic ion channel activity"/>
    <property type="evidence" value="ECO:0007669"/>
    <property type="project" value="UniProtKB-ARBA"/>
</dbReference>
<dbReference type="InterPro" id="IPR023408">
    <property type="entry name" value="MscS_beta-dom_sf"/>
</dbReference>
<dbReference type="Gene3D" id="2.30.30.60">
    <property type="match status" value="1"/>
</dbReference>
<sequence>MKSRLFFACWLLTLLFLSQLPTQAQDTTSILSPESGQQIPDTLLFRIQKAQSIITEVKAAGRRGYGVARIRAGLVEVQANVTPIQDDIKRQDANVDAKSLANYRLILNDAQTKLGAWQTSLSKANNDLQSQLNQLLTLSSDSLLVVAGNDTTEKKLYSDQLVGLKLQLQEAGVRTTAQLDTVSRLLANVSGTSLLVNDLQTTLNEQAQQSVVDVFQQEAPFLWNAPTPTTADESKTLIRSTYQGQQKILTYFLASTWDNRFLLYLLTAGFFVWVFTNYRKARELSIDPDSDTLHPVPVVASLIVLLNLIPLFEPGSPSFYIELTQFLLLLVLTVYLWRRIPKPDLRLWLINGGLYVLLIVTNSLLNGSLWSRVWLIILNLSFLYTGYLYAKHLHFSSVSIRIIRPVTRLYFVLHLLAIVLNLIGRISLAKTFSITAVVALVQITGLVVFIEIVLEALELQIRISACSKGLFSRVNVSHSRAFVKKALILLAVGLWLMVFFINLGIDNDVFRFVGGILSKPRTFGSVTFSLSNILSFSIIIYLSSLLQRNIGLFFGESQLPPTDGQVDQVSSILALIRLVIIVGGVLLAVVASGISIDKFTVVLGALSVGIGLGMQTIVSNFVSGIILIFEKPFRIGDYIELADRKGRILDIGIRSSRMLTGQGSEVIIPNGDLLSNRLVNWSSRGTYLKTEFTLKVGIDTSVDSLRAIIQEEASQLGESMQTPDIMVNSIGGDAIELKVVIWIKSISSEASLKSELLQRLVTRFNDAGIKLL</sequence>
<dbReference type="RefSeq" id="WP_015329295.1">
    <property type="nucleotide sequence ID" value="NC_020054.1"/>
</dbReference>
<evidence type="ECO:0000259" key="9">
    <source>
        <dbReference type="Pfam" id="PF00924"/>
    </source>
</evidence>
<comment type="subcellular location">
    <subcellularLocation>
        <location evidence="1">Cell membrane</location>
        <topology evidence="1">Multi-pass membrane protein</topology>
    </subcellularLocation>
</comment>
<dbReference type="PATRIC" id="fig|1166018.3.peg.183"/>
<dbReference type="Proteomes" id="UP000011058">
    <property type="component" value="Chromosome"/>
</dbReference>
<feature type="chain" id="PRO_5003630898" evidence="8">
    <location>
        <begin position="25"/>
        <end position="772"/>
    </location>
</feature>
<dbReference type="KEGG" id="fae:FAES_0181"/>
<gene>
    <name evidence="10" type="primary">aefA</name>
    <name evidence="10" type="ORF">FAES_0181</name>
</gene>
<dbReference type="GO" id="GO:0005886">
    <property type="term" value="C:plasma membrane"/>
    <property type="evidence" value="ECO:0007669"/>
    <property type="project" value="UniProtKB-SubCell"/>
</dbReference>
<protein>
    <submittedName>
        <fullName evidence="10">Potassium efflux system kefA Protein aefA</fullName>
    </submittedName>
</protein>
<feature type="transmembrane region" description="Helical" evidence="7">
    <location>
        <begin position="261"/>
        <end position="280"/>
    </location>
</feature>
<dbReference type="Gene3D" id="1.10.287.1260">
    <property type="match status" value="1"/>
</dbReference>
<dbReference type="SUPFAM" id="SSF82861">
    <property type="entry name" value="Mechanosensitive channel protein MscS (YggB), transmembrane region"/>
    <property type="match status" value="1"/>
</dbReference>
<feature type="domain" description="Mechanosensitive ion channel MscS" evidence="9">
    <location>
        <begin position="616"/>
        <end position="682"/>
    </location>
</feature>
<dbReference type="STRING" id="1166018.FAES_0181"/>
<dbReference type="AlphaFoldDB" id="I0K242"/>
<feature type="transmembrane region" description="Helical" evidence="7">
    <location>
        <begin position="434"/>
        <end position="454"/>
    </location>
</feature>
<keyword evidence="4 7" id="KW-0812">Transmembrane</keyword>
<feature type="transmembrane region" description="Helical" evidence="7">
    <location>
        <begin position="292"/>
        <end position="312"/>
    </location>
</feature>
<dbReference type="PANTHER" id="PTHR30347">
    <property type="entry name" value="POTASSIUM CHANNEL RELATED"/>
    <property type="match status" value="1"/>
</dbReference>
<keyword evidence="11" id="KW-1185">Reference proteome</keyword>
<proteinExistence type="inferred from homology"/>
<dbReference type="EMBL" id="HE796683">
    <property type="protein sequence ID" value="CCG98195.1"/>
    <property type="molecule type" value="Genomic_DNA"/>
</dbReference>
<name>I0K242_9BACT</name>
<evidence type="ECO:0000256" key="8">
    <source>
        <dbReference type="SAM" id="SignalP"/>
    </source>
</evidence>
<evidence type="ECO:0000256" key="4">
    <source>
        <dbReference type="ARBA" id="ARBA00022692"/>
    </source>
</evidence>
<evidence type="ECO:0000256" key="5">
    <source>
        <dbReference type="ARBA" id="ARBA00022989"/>
    </source>
</evidence>
<dbReference type="HOGENOM" id="CLU_017654_0_0_10"/>
<feature type="transmembrane region" description="Helical" evidence="7">
    <location>
        <begin position="371"/>
        <end position="389"/>
    </location>
</feature>
<dbReference type="OrthoDB" id="9809206at2"/>
<keyword evidence="5 7" id="KW-1133">Transmembrane helix</keyword>
<keyword evidence="8" id="KW-0732">Signal</keyword>
<accession>I0K242</accession>
<dbReference type="PANTHER" id="PTHR30347:SF1">
    <property type="entry name" value="MECHANOSENSITIVE CHANNEL MSCK"/>
    <property type="match status" value="1"/>
</dbReference>
<dbReference type="InterPro" id="IPR010920">
    <property type="entry name" value="LSM_dom_sf"/>
</dbReference>
<dbReference type="eggNOG" id="COG3264">
    <property type="taxonomic scope" value="Bacteria"/>
</dbReference>
<dbReference type="Gene3D" id="3.30.70.100">
    <property type="match status" value="1"/>
</dbReference>
<evidence type="ECO:0000313" key="10">
    <source>
        <dbReference type="EMBL" id="CCG98195.1"/>
    </source>
</evidence>
<evidence type="ECO:0000256" key="7">
    <source>
        <dbReference type="SAM" id="Phobius"/>
    </source>
</evidence>
<dbReference type="InterPro" id="IPR011066">
    <property type="entry name" value="MscS_channel_C_sf"/>
</dbReference>
<feature type="transmembrane region" description="Helical" evidence="7">
    <location>
        <begin position="345"/>
        <end position="365"/>
    </location>
</feature>
<evidence type="ECO:0000313" key="11">
    <source>
        <dbReference type="Proteomes" id="UP000011058"/>
    </source>
</evidence>
<organism evidence="10 11">
    <name type="scientific">Fibrella aestuarina BUZ 2</name>
    <dbReference type="NCBI Taxonomy" id="1166018"/>
    <lineage>
        <taxon>Bacteria</taxon>
        <taxon>Pseudomonadati</taxon>
        <taxon>Bacteroidota</taxon>
        <taxon>Cytophagia</taxon>
        <taxon>Cytophagales</taxon>
        <taxon>Spirosomataceae</taxon>
        <taxon>Fibrella</taxon>
    </lineage>
</organism>
<dbReference type="InterPro" id="IPR006685">
    <property type="entry name" value="MscS_channel_2nd"/>
</dbReference>
<feature type="transmembrane region" description="Helical" evidence="7">
    <location>
        <begin position="318"/>
        <end position="338"/>
    </location>
</feature>
<keyword evidence="6 7" id="KW-0472">Membrane</keyword>
<evidence type="ECO:0000256" key="3">
    <source>
        <dbReference type="ARBA" id="ARBA00022475"/>
    </source>
</evidence>